<proteinExistence type="predicted"/>
<accession>I7FVB9</accession>
<reference evidence="2 3" key="2">
    <citation type="journal article" date="2009" name="Genome Res.">
        <title>Ortho-proteogenomics: multiple proteomes investigation through orthology and a new MS-based protocol.</title>
        <authorList>
            <person name="Gallien S."/>
            <person name="Perrodou E."/>
            <person name="Carapito C."/>
            <person name="Deshayes C."/>
            <person name="Reyrat J.M."/>
            <person name="Van Dorsselaer A."/>
            <person name="Poch O."/>
            <person name="Schaeffer C."/>
            <person name="Lecompte O."/>
        </authorList>
    </citation>
    <scope>NUCLEOTIDE SEQUENCE [LARGE SCALE GENOMIC DNA]</scope>
    <source>
        <strain evidence="3">ATCC 700084 / mc(2)155</strain>
    </source>
</reference>
<feature type="region of interest" description="Disordered" evidence="1">
    <location>
        <begin position="1"/>
        <end position="37"/>
    </location>
</feature>
<dbReference type="KEGG" id="msg:MSMEI_0002"/>
<evidence type="ECO:0000313" key="2">
    <source>
        <dbReference type="EMBL" id="AFP36487.1"/>
    </source>
</evidence>
<evidence type="ECO:0000313" key="3">
    <source>
        <dbReference type="Proteomes" id="UP000006158"/>
    </source>
</evidence>
<dbReference type="AlphaFoldDB" id="I7FVB9"/>
<feature type="compositionally biased region" description="Low complexity" evidence="1">
    <location>
        <begin position="1"/>
        <end position="20"/>
    </location>
</feature>
<name>I7FVB9_MYCS2</name>
<sequence length="205" mass="22759">MRCSTTSRNSPRASASAPNAELGDSAHTDAPGVPRASVVYGPVPTRFRRRLTEIFCEQLLSHACLPSRSAAVDTDVQNLRANHRMTTESLHTCATIHSAGGVHQPLSTHHSHRDTPRMLGKQAFIPRFHSTYYCYSNIFQGFSSEEAPWGDRDRSPRETSPVIRMSARSISFQVGAESSTVFHRRRFCERVIRCATDGAFEEPAA</sequence>
<evidence type="ECO:0000256" key="1">
    <source>
        <dbReference type="SAM" id="MobiDB-lite"/>
    </source>
</evidence>
<organism evidence="2 3">
    <name type="scientific">Mycolicibacterium smegmatis (strain ATCC 700084 / mc(2)155)</name>
    <name type="common">Mycobacterium smegmatis</name>
    <dbReference type="NCBI Taxonomy" id="246196"/>
    <lineage>
        <taxon>Bacteria</taxon>
        <taxon>Bacillati</taxon>
        <taxon>Actinomycetota</taxon>
        <taxon>Actinomycetes</taxon>
        <taxon>Mycobacteriales</taxon>
        <taxon>Mycobacteriaceae</taxon>
        <taxon>Mycolicibacterium</taxon>
    </lineage>
</organism>
<dbReference type="EMBL" id="CP001663">
    <property type="protein sequence ID" value="AFP36487.1"/>
    <property type="molecule type" value="Genomic_DNA"/>
</dbReference>
<protein>
    <submittedName>
        <fullName evidence="2">Uncharacterized protein</fullName>
    </submittedName>
</protein>
<dbReference type="Proteomes" id="UP000006158">
    <property type="component" value="Chromosome"/>
</dbReference>
<gene>
    <name evidence="2" type="ordered locus">MSMEI_0002</name>
</gene>
<reference evidence="2 3" key="1">
    <citation type="journal article" date="2007" name="Genome Biol.">
        <title>Interrupted coding sequences in Mycobacterium smegmatis: authentic mutations or sequencing errors?</title>
        <authorList>
            <person name="Deshayes C."/>
            <person name="Perrodou E."/>
            <person name="Gallien S."/>
            <person name="Euphrasie D."/>
            <person name="Schaeffer C."/>
            <person name="Van-Dorsselaer A."/>
            <person name="Poch O."/>
            <person name="Lecompte O."/>
            <person name="Reyrat J.M."/>
        </authorList>
    </citation>
    <scope>NUCLEOTIDE SEQUENCE [LARGE SCALE GENOMIC DNA]</scope>
    <source>
        <strain evidence="3">ATCC 700084 / mc(2)155</strain>
    </source>
</reference>